<organism evidence="1">
    <name type="scientific">Cryptosporidium hominis</name>
    <dbReference type="NCBI Taxonomy" id="237895"/>
    <lineage>
        <taxon>Eukaryota</taxon>
        <taxon>Sar</taxon>
        <taxon>Alveolata</taxon>
        <taxon>Apicomplexa</taxon>
        <taxon>Conoidasida</taxon>
        <taxon>Coccidia</taxon>
        <taxon>Eucoccidiorida</taxon>
        <taxon>Eimeriorina</taxon>
        <taxon>Cryptosporidiidae</taxon>
        <taxon>Cryptosporidium</taxon>
    </lineage>
</organism>
<dbReference type="EMBL" id="LN877954">
    <property type="protein sequence ID" value="CUV08033.1"/>
    <property type="molecule type" value="Genomic_DNA"/>
</dbReference>
<keyword evidence="3" id="KW-1185">Reference proteome</keyword>
<evidence type="ECO:0000313" key="3">
    <source>
        <dbReference type="Proteomes" id="UP001429100"/>
    </source>
</evidence>
<dbReference type="Proteomes" id="UP000199752">
    <property type="component" value="Chromosome 8"/>
</dbReference>
<reference evidence="1" key="2">
    <citation type="submission" date="2015-08" db="EMBL/GenBank/DDBJ databases">
        <authorList>
            <person name="Babu N.S."/>
            <person name="Beckwith C.J."/>
            <person name="Beseler K.G."/>
            <person name="Brison A."/>
            <person name="Carone J.V."/>
            <person name="Caskin T.P."/>
            <person name="Diamond M."/>
            <person name="Durham M.E."/>
            <person name="Foxe J.M."/>
            <person name="Go M."/>
            <person name="Henderson B.A."/>
            <person name="Jones I.B."/>
            <person name="McGettigan J.A."/>
            <person name="Micheletti S.J."/>
            <person name="Nasrallah M.E."/>
            <person name="Ortiz D."/>
            <person name="Piller C.R."/>
            <person name="Privatt S.R."/>
            <person name="Schneider S.L."/>
            <person name="Sharp S."/>
            <person name="Smith T.C."/>
            <person name="Stanton J.D."/>
            <person name="Ullery H.E."/>
            <person name="Wilson R.J."/>
            <person name="Serrano M.G."/>
            <person name="Buck G."/>
            <person name="Lee V."/>
            <person name="Wang Y."/>
            <person name="Carvalho R."/>
            <person name="Voegtly L."/>
            <person name="Shi R."/>
            <person name="Duckworth R."/>
            <person name="Johnson A."/>
            <person name="Loviza R."/>
            <person name="Walstead R."/>
            <person name="Shah Z."/>
            <person name="Kiflezghi M."/>
            <person name="Wade K."/>
            <person name="Ball S.L."/>
            <person name="Bradley K.W."/>
            <person name="Asai D.J."/>
            <person name="Bowman C.A."/>
            <person name="Russell D.A."/>
            <person name="Pope W.H."/>
            <person name="Jacobs-Sera D."/>
            <person name="Hendrix R.W."/>
            <person name="Hatfull G.F."/>
        </authorList>
    </citation>
    <scope>NUCLEOTIDE SEQUENCE [LARGE SCALE GENOMIC DNA]</scope>
</reference>
<accession>A0A0S4TKV1</accession>
<reference evidence="2 3" key="3">
    <citation type="submission" date="2017-10" db="EMBL/GenBank/DDBJ databases">
        <title>Consistent, comparative and evidence-based genome annotation and re-annotation for the closely-related species, Cryptosporidium parvum, C. hominis and C. tyzzeri.</title>
        <authorList>
            <person name="Baptista R.P."/>
            <person name="Li Y."/>
            <person name="Sateriale A."/>
            <person name="Striepen B."/>
            <person name="Kissinger J.C."/>
        </authorList>
    </citation>
    <scope>NUCLEOTIDE SEQUENCE [LARGE SCALE GENOMIC DNA]</scope>
    <source>
        <strain evidence="2">30976</strain>
    </source>
</reference>
<protein>
    <submittedName>
        <fullName evidence="1">Uncharacterized protein</fullName>
    </submittedName>
</protein>
<evidence type="ECO:0000313" key="1">
    <source>
        <dbReference type="EMBL" id="CUV08033.1"/>
    </source>
</evidence>
<proteinExistence type="predicted"/>
<sequence>MSGKSKQLSKSELVKILKKSTSSTREKNLAIKQLKKFPPNQKDELDKNLEGLKFKVNKNKLFHFLCFRCDKPKQSNIQVLCKLKDSEYTICHCCYLSLESSIELKKIKSLNLR</sequence>
<name>A0A0S4TKV1_CRYHO</name>
<dbReference type="Proteomes" id="UP001429100">
    <property type="component" value="Unassembled WGS sequence"/>
</dbReference>
<reference evidence="2 3" key="1">
    <citation type="submission" date="2014-11" db="EMBL/GenBank/DDBJ databases">
        <title>Comparative genomic analysis of Cryptosporidium hominis reveals occurrence of genetic recombination in virulent subtypes.</title>
        <authorList>
            <person name="Guo Y."/>
            <person name="Tang K."/>
            <person name="Frace M."/>
            <person name="Li N."/>
            <person name="Roellig D.M."/>
            <person name="Sammons S."/>
            <person name="Knipe K."/>
            <person name="Rowe L."/>
            <person name="Feng Y."/>
            <person name="Xiao L."/>
        </authorList>
    </citation>
    <scope>NUCLEOTIDE SEQUENCE [LARGE SCALE GENOMIC DNA]</scope>
    <source>
        <strain evidence="2">30976</strain>
    </source>
</reference>
<dbReference type="VEuPathDB" id="CryptoDB:CHUDEA8_new_13"/>
<gene>
    <name evidence="1" type="ORF">CHUDEA8_new_13</name>
    <name evidence="2" type="ORF">GY17_00000931</name>
</gene>
<evidence type="ECO:0000313" key="2">
    <source>
        <dbReference type="EMBL" id="PPS98031.1"/>
    </source>
</evidence>
<dbReference type="AlphaFoldDB" id="A0A0S4TKV1"/>
<dbReference type="VEuPathDB" id="CryptoDB:GY17_00000931"/>
<dbReference type="EMBL" id="JTAI01000002">
    <property type="protein sequence ID" value="PPS98031.1"/>
    <property type="molecule type" value="Genomic_DNA"/>
</dbReference>